<gene>
    <name evidence="2" type="primary">icmX</name>
    <name evidence="2" type="ORF">Lsan_0489</name>
</gene>
<keyword evidence="3" id="KW-1185">Reference proteome</keyword>
<dbReference type="OrthoDB" id="5634380at2"/>
<dbReference type="EMBL" id="LNYU01000009">
    <property type="protein sequence ID" value="KTD66544.1"/>
    <property type="molecule type" value="Genomic_DNA"/>
</dbReference>
<accession>A0A0W0ZBM8</accession>
<proteinExistence type="predicted"/>
<feature type="chain" id="PRO_5006918507" evidence="1">
    <location>
        <begin position="23"/>
        <end position="469"/>
    </location>
</feature>
<feature type="signal peptide" evidence="1">
    <location>
        <begin position="1"/>
        <end position="22"/>
    </location>
</feature>
<dbReference type="PATRIC" id="fig|45074.5.peg.517"/>
<dbReference type="Proteomes" id="UP000054703">
    <property type="component" value="Unassembled WGS sequence"/>
</dbReference>
<dbReference type="AlphaFoldDB" id="A0A0W0ZBM8"/>
<dbReference type="STRING" id="45074.Lsan_0489"/>
<keyword evidence="1" id="KW-0732">Signal</keyword>
<dbReference type="RefSeq" id="WP_058512953.1">
    <property type="nucleotide sequence ID" value="NZ_CAAAIH010000004.1"/>
</dbReference>
<reference evidence="2 3" key="1">
    <citation type="submission" date="2015-11" db="EMBL/GenBank/DDBJ databases">
        <title>Genomic analysis of 38 Legionella species identifies large and diverse effector repertoires.</title>
        <authorList>
            <person name="Burstein D."/>
            <person name="Amaro F."/>
            <person name="Zusman T."/>
            <person name="Lifshitz Z."/>
            <person name="Cohen O."/>
            <person name="Gilbert J.A."/>
            <person name="Pupko T."/>
            <person name="Shuman H.A."/>
            <person name="Segal G."/>
        </authorList>
    </citation>
    <scope>NUCLEOTIDE SEQUENCE [LARGE SCALE GENOMIC DNA]</scope>
    <source>
        <strain evidence="2 3">SC-63-C7</strain>
    </source>
</reference>
<protein>
    <submittedName>
        <fullName evidence="2">Intracellular multiplication protein IcmX</fullName>
    </submittedName>
</protein>
<sequence>MKLPSKFALLNLLCLTTFPAVADNATGLYNQQQMSSNMQELVQYLQNWGQYIGYDITQSPANTVQNFSLSQTLLNLTTTQLAQVSLFYTYLGAIPFNSLNSSNFGQFVPTDINSAGTINPYANATFQDYSSQSSTGIGVNPLIDQTASQASTQGIATNSSQISDPVSQSVLNILGTPDYSYCMSYDGTSWDQNCNYLTEAVVSDNVIGTLPDATTFFSYNYIQQFLGQLNSNSLTAPLLYTTQSQGASGGTGGSTGNNTAQGLTADNQAQQASNFIRYVTGGAVPIKLPAWKDYYNLYAQASAQSNSPTVTPMQQHQSQATLSRYLANLRTYAAQNSVGVSNLYYILSKRLPQTPKQPLTNYVQIPSSPQTSQALNEFNMATWRIFNPTNTTQSGETTGQSGNTQWISQINNASSVTVEKEIAILLAEINYQMYLDRQVHERLLLTNTILLMQSLRNSAPSADFTQPQQ</sequence>
<organism evidence="2 3">
    <name type="scientific">Legionella santicrucis</name>
    <dbReference type="NCBI Taxonomy" id="45074"/>
    <lineage>
        <taxon>Bacteria</taxon>
        <taxon>Pseudomonadati</taxon>
        <taxon>Pseudomonadota</taxon>
        <taxon>Gammaproteobacteria</taxon>
        <taxon>Legionellales</taxon>
        <taxon>Legionellaceae</taxon>
        <taxon>Legionella</taxon>
    </lineage>
</organism>
<evidence type="ECO:0000256" key="1">
    <source>
        <dbReference type="SAM" id="SignalP"/>
    </source>
</evidence>
<evidence type="ECO:0000313" key="3">
    <source>
        <dbReference type="Proteomes" id="UP000054703"/>
    </source>
</evidence>
<comment type="caution">
    <text evidence="2">The sequence shown here is derived from an EMBL/GenBank/DDBJ whole genome shotgun (WGS) entry which is preliminary data.</text>
</comment>
<evidence type="ECO:0000313" key="2">
    <source>
        <dbReference type="EMBL" id="KTD66544.1"/>
    </source>
</evidence>
<name>A0A0W0ZBM8_9GAMM</name>
<dbReference type="NCBIfam" id="NF038225">
    <property type="entry name" value="IcmX_IVB"/>
    <property type="match status" value="1"/>
</dbReference>